<proteinExistence type="predicted"/>
<accession>A0A1A0QSR1</accession>
<name>A0A1A0QSR1_MYCPR</name>
<protein>
    <submittedName>
        <fullName evidence="1">Uncharacterized protein</fullName>
    </submittedName>
</protein>
<dbReference type="Proteomes" id="UP000093902">
    <property type="component" value="Unassembled WGS sequence"/>
</dbReference>
<sequence>MCGARTRHAVLHPADGRFQDWDERQQLIAPGGSDDSKYPSSDEYISRLRQEYRQLFPRNPYLRHRYWTKEAKQAWNDGSKKVTALCGEPITLKTDPSRPSKTVEEPGYLVADQLGDTEYEDLETGMWWVDMACVDCC</sequence>
<comment type="caution">
    <text evidence="1">The sequence shown here is derived from an EMBL/GenBank/DDBJ whole genome shotgun (WGS) entry which is preliminary data.</text>
</comment>
<dbReference type="EMBL" id="LZSO01000038">
    <property type="protein sequence ID" value="OBB25230.1"/>
    <property type="molecule type" value="Genomic_DNA"/>
</dbReference>
<reference evidence="2" key="1">
    <citation type="submission" date="2016-06" db="EMBL/GenBank/DDBJ databases">
        <authorList>
            <person name="Sutton G."/>
            <person name="Brinkac L."/>
            <person name="Sanka R."/>
            <person name="Adams M."/>
            <person name="Lau E."/>
            <person name="Mehaffy C."/>
            <person name="Tameris M."/>
            <person name="Hatherill M."/>
            <person name="Hanekom W."/>
            <person name="Mahomed H."/>
            <person name="Mcshane H."/>
        </authorList>
    </citation>
    <scope>NUCLEOTIDE SEQUENCE [LARGE SCALE GENOMIC DNA]</scope>
    <source>
        <strain evidence="2">852002-51209_SCH5440388</strain>
    </source>
</reference>
<gene>
    <name evidence="1" type="ORF">A5792_29655</name>
</gene>
<dbReference type="AlphaFoldDB" id="A0A1A0QSR1"/>
<organism evidence="1 2">
    <name type="scientific">Mycolicibacterium peregrinum</name>
    <name type="common">Mycobacterium peregrinum</name>
    <dbReference type="NCBI Taxonomy" id="43304"/>
    <lineage>
        <taxon>Bacteria</taxon>
        <taxon>Bacillati</taxon>
        <taxon>Actinomycetota</taxon>
        <taxon>Actinomycetes</taxon>
        <taxon>Mycobacteriales</taxon>
        <taxon>Mycobacteriaceae</taxon>
        <taxon>Mycolicibacterium</taxon>
    </lineage>
</organism>
<evidence type="ECO:0000313" key="2">
    <source>
        <dbReference type="Proteomes" id="UP000093902"/>
    </source>
</evidence>
<evidence type="ECO:0000313" key="1">
    <source>
        <dbReference type="EMBL" id="OBB25230.1"/>
    </source>
</evidence>